<gene>
    <name evidence="2" type="ORF">D6B99_12095</name>
</gene>
<dbReference type="InterPro" id="IPR011486">
    <property type="entry name" value="BBP2"/>
</dbReference>
<feature type="chain" id="PRO_5017363107" evidence="1">
    <location>
        <begin position="25"/>
        <end position="363"/>
    </location>
</feature>
<dbReference type="PROSITE" id="PS51257">
    <property type="entry name" value="PROKAR_LIPOPROTEIN"/>
    <property type="match status" value="1"/>
</dbReference>
<keyword evidence="3" id="KW-1185">Reference proteome</keyword>
<feature type="signal peptide" evidence="1">
    <location>
        <begin position="1"/>
        <end position="24"/>
    </location>
</feature>
<dbReference type="AlphaFoldDB" id="A0A386HQQ5"/>
<dbReference type="SUPFAM" id="SSF56935">
    <property type="entry name" value="Porins"/>
    <property type="match status" value="1"/>
</dbReference>
<dbReference type="OrthoDB" id="103154at2"/>
<evidence type="ECO:0000313" key="2">
    <source>
        <dbReference type="EMBL" id="AYD48278.1"/>
    </source>
</evidence>
<accession>A0A386HQQ5</accession>
<dbReference type="Proteomes" id="UP000266118">
    <property type="component" value="Chromosome"/>
</dbReference>
<organism evidence="2 3">
    <name type="scientific">Arachidicoccus soli</name>
    <dbReference type="NCBI Taxonomy" id="2341117"/>
    <lineage>
        <taxon>Bacteria</taxon>
        <taxon>Pseudomonadati</taxon>
        <taxon>Bacteroidota</taxon>
        <taxon>Chitinophagia</taxon>
        <taxon>Chitinophagales</taxon>
        <taxon>Chitinophagaceae</taxon>
        <taxon>Arachidicoccus</taxon>
    </lineage>
</organism>
<dbReference type="RefSeq" id="WP_119988814.1">
    <property type="nucleotide sequence ID" value="NZ_CP032489.1"/>
</dbReference>
<proteinExistence type="predicted"/>
<evidence type="ECO:0000313" key="3">
    <source>
        <dbReference type="Proteomes" id="UP000266118"/>
    </source>
</evidence>
<dbReference type="EMBL" id="CP032489">
    <property type="protein sequence ID" value="AYD48278.1"/>
    <property type="molecule type" value="Genomic_DNA"/>
</dbReference>
<evidence type="ECO:0000256" key="1">
    <source>
        <dbReference type="SAM" id="SignalP"/>
    </source>
</evidence>
<protein>
    <submittedName>
        <fullName evidence="2">Porin</fullName>
    </submittedName>
</protein>
<sequence length="363" mass="41363">MKQIKITTWVMISSQLFISLFACGQTKNNSSLSFSGYVEVYYTYNINNSSSHTDPGFIYSFNKMNEFALNLGYIKASYQGQEVRANFAIAAGTYMNANYAGENGTLKNIYEEDAGVKISRKKELWIDVGILPSHIGYASAVGMDCWALTRSIQADNSPFFETGARISYTSNNKRWYMAALLLNGWQRIEMNEGNTIPSFGHQLTFKPNDKLTLNSSSFIGNDNTDSARKWRFFHDLYMQYQITKQFGLIAAFDIGAEQKAKESRSYNCWYSPVIIGKLALSNKSSFTMRAEYYRDKNGVIINEVMPNGFQTFGYSINFDLKMKDNILWRIEAKDLSSKDMIFIDHATPKRNDLLFTTSLAVEF</sequence>
<name>A0A386HQQ5_9BACT</name>
<dbReference type="Pfam" id="PF07642">
    <property type="entry name" value="BBP2"/>
    <property type="match status" value="1"/>
</dbReference>
<keyword evidence="1" id="KW-0732">Signal</keyword>
<dbReference type="KEGG" id="ark:D6B99_12095"/>
<reference evidence="2 3" key="1">
    <citation type="submission" date="2018-09" db="EMBL/GenBank/DDBJ databases">
        <title>Arachidicoccus sp. nov., a bacterium isolated from soil.</title>
        <authorList>
            <person name="Weon H.-Y."/>
            <person name="Kwon S.-W."/>
            <person name="Lee S.A."/>
        </authorList>
    </citation>
    <scope>NUCLEOTIDE SEQUENCE [LARGE SCALE GENOMIC DNA]</scope>
    <source>
        <strain evidence="2 3">KIS59-12</strain>
    </source>
</reference>